<feature type="compositionally biased region" description="Polar residues" evidence="13">
    <location>
        <begin position="5118"/>
        <end position="5136"/>
    </location>
</feature>
<feature type="compositionally biased region" description="Basic and acidic residues" evidence="13">
    <location>
        <begin position="651"/>
        <end position="665"/>
    </location>
</feature>
<feature type="compositionally biased region" description="Basic and acidic residues" evidence="13">
    <location>
        <begin position="2266"/>
        <end position="2287"/>
    </location>
</feature>
<dbReference type="GO" id="GO:0098978">
    <property type="term" value="C:glutamatergic synapse"/>
    <property type="evidence" value="ECO:0007669"/>
    <property type="project" value="TreeGrafter"/>
</dbReference>
<feature type="compositionally biased region" description="Low complexity" evidence="13">
    <location>
        <begin position="6257"/>
        <end position="6278"/>
    </location>
</feature>
<evidence type="ECO:0000256" key="5">
    <source>
        <dbReference type="ARBA" id="ARBA00022837"/>
    </source>
</evidence>
<feature type="compositionally biased region" description="Acidic residues" evidence="13">
    <location>
        <begin position="5164"/>
        <end position="5173"/>
    </location>
</feature>
<feature type="region of interest" description="Disordered" evidence="13">
    <location>
        <begin position="2233"/>
        <end position="2309"/>
    </location>
</feature>
<dbReference type="Gene3D" id="2.60.40.150">
    <property type="entry name" value="C2 domain"/>
    <property type="match status" value="2"/>
</dbReference>
<feature type="compositionally biased region" description="Basic and acidic residues" evidence="13">
    <location>
        <begin position="1293"/>
        <end position="1322"/>
    </location>
</feature>
<feature type="compositionally biased region" description="Basic and acidic residues" evidence="13">
    <location>
        <begin position="2119"/>
        <end position="2137"/>
    </location>
</feature>
<feature type="compositionally biased region" description="Low complexity" evidence="13">
    <location>
        <begin position="30"/>
        <end position="52"/>
    </location>
</feature>
<evidence type="ECO:0000313" key="17">
    <source>
        <dbReference type="Proteomes" id="UP001205998"/>
    </source>
</evidence>
<dbReference type="SUPFAM" id="SSF50156">
    <property type="entry name" value="PDZ domain-like"/>
    <property type="match status" value="1"/>
</dbReference>
<dbReference type="FunFam" id="2.60.40.150:FF:000149">
    <property type="entry name" value="Piccolo presynaptic cytomatrix protein"/>
    <property type="match status" value="1"/>
</dbReference>
<dbReference type="Gene3D" id="2.30.42.10">
    <property type="match status" value="1"/>
</dbReference>
<evidence type="ECO:0000256" key="1">
    <source>
        <dbReference type="ARBA" id="ARBA00022723"/>
    </source>
</evidence>
<gene>
    <name evidence="16" type="ORF">C0J50_16520</name>
</gene>
<dbReference type="GO" id="GO:1904071">
    <property type="term" value="P:presynaptic active zone assembly"/>
    <property type="evidence" value="ECO:0007669"/>
    <property type="project" value="TreeGrafter"/>
</dbReference>
<evidence type="ECO:0000313" key="16">
    <source>
        <dbReference type="EMBL" id="KAI5623839.1"/>
    </source>
</evidence>
<feature type="compositionally biased region" description="Basic and acidic residues" evidence="13">
    <location>
        <begin position="386"/>
        <end position="406"/>
    </location>
</feature>
<feature type="compositionally biased region" description="Basic and acidic residues" evidence="13">
    <location>
        <begin position="1559"/>
        <end position="1587"/>
    </location>
</feature>
<feature type="region of interest" description="Disordered" evidence="13">
    <location>
        <begin position="1427"/>
        <end position="1486"/>
    </location>
</feature>
<feature type="compositionally biased region" description="Polar residues" evidence="13">
    <location>
        <begin position="459"/>
        <end position="478"/>
    </location>
</feature>
<feature type="compositionally biased region" description="Low complexity" evidence="13">
    <location>
        <begin position="221"/>
        <end position="239"/>
    </location>
</feature>
<dbReference type="CDD" id="cd04031">
    <property type="entry name" value="C2A_RIM1alpha"/>
    <property type="match status" value="1"/>
</dbReference>
<feature type="compositionally biased region" description="Polar residues" evidence="13">
    <location>
        <begin position="1282"/>
        <end position="1292"/>
    </location>
</feature>
<feature type="compositionally biased region" description="Polar residues" evidence="13">
    <location>
        <begin position="1434"/>
        <end position="1452"/>
    </location>
</feature>
<feature type="compositionally biased region" description="Low complexity" evidence="13">
    <location>
        <begin position="1226"/>
        <end position="1241"/>
    </location>
</feature>
<feature type="compositionally biased region" description="Basic and acidic residues" evidence="13">
    <location>
        <begin position="1940"/>
        <end position="1954"/>
    </location>
</feature>
<dbReference type="Pfam" id="PF05715">
    <property type="entry name" value="zf-piccolo"/>
    <property type="match status" value="9"/>
</dbReference>
<feature type="compositionally biased region" description="Polar residues" evidence="13">
    <location>
        <begin position="1404"/>
        <end position="1419"/>
    </location>
</feature>
<feature type="compositionally biased region" description="Polar residues" evidence="13">
    <location>
        <begin position="1809"/>
        <end position="1827"/>
    </location>
</feature>
<dbReference type="GO" id="GO:0030424">
    <property type="term" value="C:axon"/>
    <property type="evidence" value="ECO:0007669"/>
    <property type="project" value="TreeGrafter"/>
</dbReference>
<dbReference type="InterPro" id="IPR000008">
    <property type="entry name" value="C2_dom"/>
</dbReference>
<feature type="compositionally biased region" description="Polar residues" evidence="13">
    <location>
        <begin position="6527"/>
        <end position="6536"/>
    </location>
</feature>
<feature type="compositionally biased region" description="Polar residues" evidence="13">
    <location>
        <begin position="1025"/>
        <end position="1045"/>
    </location>
</feature>
<evidence type="ECO:0000256" key="9">
    <source>
        <dbReference type="ARBA" id="ARBA00034101"/>
    </source>
</evidence>
<dbReference type="InterPro" id="IPR036034">
    <property type="entry name" value="PDZ_sf"/>
</dbReference>
<feature type="compositionally biased region" description="Polar residues" evidence="13">
    <location>
        <begin position="5075"/>
        <end position="5085"/>
    </location>
</feature>
<feature type="domain" description="C2" evidence="14">
    <location>
        <begin position="6652"/>
        <end position="6777"/>
    </location>
</feature>
<keyword evidence="4" id="KW-0862">Zinc</keyword>
<feature type="region of interest" description="Disordered" evidence="13">
    <location>
        <begin position="1402"/>
        <end position="1421"/>
    </location>
</feature>
<feature type="region of interest" description="Disordered" evidence="13">
    <location>
        <begin position="6257"/>
        <end position="6297"/>
    </location>
</feature>
<evidence type="ECO:0000256" key="3">
    <source>
        <dbReference type="ARBA" id="ARBA00022771"/>
    </source>
</evidence>
<feature type="region of interest" description="Disordered" evidence="13">
    <location>
        <begin position="2445"/>
        <end position="2465"/>
    </location>
</feature>
<feature type="compositionally biased region" description="Polar residues" evidence="13">
    <location>
        <begin position="176"/>
        <end position="202"/>
    </location>
</feature>
<dbReference type="PROSITE" id="PS50004">
    <property type="entry name" value="C2"/>
    <property type="match status" value="2"/>
</dbReference>
<feature type="compositionally biased region" description="Low complexity" evidence="13">
    <location>
        <begin position="934"/>
        <end position="944"/>
    </location>
</feature>
<feature type="compositionally biased region" description="Polar residues" evidence="13">
    <location>
        <begin position="2448"/>
        <end position="2457"/>
    </location>
</feature>
<feature type="domain" description="PDZ" evidence="15">
    <location>
        <begin position="6100"/>
        <end position="6188"/>
    </location>
</feature>
<proteinExistence type="predicted"/>
<reference evidence="16" key="1">
    <citation type="submission" date="2018-07" db="EMBL/GenBank/DDBJ databases">
        <title>Comparative genomics of catfishes provides insights into carnivory and benthic adaptation.</title>
        <authorList>
            <person name="Zhang Y."/>
            <person name="Wang D."/>
            <person name="Peng Z."/>
            <person name="Zheng S."/>
            <person name="Shao F."/>
            <person name="Tao W."/>
        </authorList>
    </citation>
    <scope>NUCLEOTIDE SEQUENCE</scope>
    <source>
        <strain evidence="16">Chongqing</strain>
    </source>
</reference>
<feature type="compositionally biased region" description="Polar residues" evidence="13">
    <location>
        <begin position="1770"/>
        <end position="1795"/>
    </location>
</feature>
<feature type="region of interest" description="Disordered" evidence="13">
    <location>
        <begin position="2060"/>
        <end position="2216"/>
    </location>
</feature>
<dbReference type="PRINTS" id="PR00399">
    <property type="entry name" value="SYNAPTOTAGMN"/>
</dbReference>
<feature type="region of interest" description="Disordered" evidence="13">
    <location>
        <begin position="1140"/>
        <end position="1249"/>
    </location>
</feature>
<feature type="region of interest" description="Disordered" evidence="13">
    <location>
        <begin position="5899"/>
        <end position="5931"/>
    </location>
</feature>
<keyword evidence="7" id="KW-0966">Cell projection</keyword>
<feature type="region of interest" description="Disordered" evidence="13">
    <location>
        <begin position="1870"/>
        <end position="1976"/>
    </location>
</feature>
<dbReference type="GO" id="GO:0035418">
    <property type="term" value="P:protein localization to synapse"/>
    <property type="evidence" value="ECO:0007669"/>
    <property type="project" value="TreeGrafter"/>
</dbReference>
<accession>A0AAD5AVV9</accession>
<feature type="region of interest" description="Disordered" evidence="13">
    <location>
        <begin position="5073"/>
        <end position="5191"/>
    </location>
</feature>
<feature type="compositionally biased region" description="Gly residues" evidence="13">
    <location>
        <begin position="6436"/>
        <end position="6468"/>
    </location>
</feature>
<feature type="compositionally biased region" description="Low complexity" evidence="13">
    <location>
        <begin position="3062"/>
        <end position="3083"/>
    </location>
</feature>
<dbReference type="EMBL" id="MU551596">
    <property type="protein sequence ID" value="KAI5623839.1"/>
    <property type="molecule type" value="Genomic_DNA"/>
</dbReference>
<feature type="domain" description="C2" evidence="14">
    <location>
        <begin position="6297"/>
        <end position="6419"/>
    </location>
</feature>
<feature type="compositionally biased region" description="Low complexity" evidence="13">
    <location>
        <begin position="2246"/>
        <end position="2257"/>
    </location>
</feature>
<name>A0AAD5AVV9_SILAS</name>
<feature type="compositionally biased region" description="Basic and acidic residues" evidence="13">
    <location>
        <begin position="2762"/>
        <end position="2772"/>
    </location>
</feature>
<feature type="compositionally biased region" description="Basic and acidic residues" evidence="13">
    <location>
        <begin position="5096"/>
        <end position="5114"/>
    </location>
</feature>
<feature type="region of interest" description="Disordered" evidence="13">
    <location>
        <begin position="6423"/>
        <end position="6537"/>
    </location>
</feature>
<feature type="compositionally biased region" description="Polar residues" evidence="13">
    <location>
        <begin position="6473"/>
        <end position="6483"/>
    </location>
</feature>
<feature type="compositionally biased region" description="Low complexity" evidence="13">
    <location>
        <begin position="666"/>
        <end position="677"/>
    </location>
</feature>
<keyword evidence="12" id="KW-0175">Coiled coil</keyword>
<feature type="compositionally biased region" description="Low complexity" evidence="13">
    <location>
        <begin position="1520"/>
        <end position="1534"/>
    </location>
</feature>
<evidence type="ECO:0000256" key="4">
    <source>
        <dbReference type="ARBA" id="ARBA00022833"/>
    </source>
</evidence>
<feature type="region of interest" description="Disordered" evidence="13">
    <location>
        <begin position="1503"/>
        <end position="1587"/>
    </location>
</feature>
<feature type="region of interest" description="Disordered" evidence="13">
    <location>
        <begin position="3061"/>
        <end position="3086"/>
    </location>
</feature>
<feature type="region of interest" description="Disordered" evidence="13">
    <location>
        <begin position="704"/>
        <end position="732"/>
    </location>
</feature>
<sequence length="6788" mass="738303">MCGFSPPDAAATEWLCLNCQMQRALGVEESPTPLKSSKTSTTSPSPVKQTPTAQKKDTTQSQALHPSSSQQSKPSEGHKAHGQDCLTTATTSAPHPQQKPTQQQKIKEAPLPAKSEPPTQPEPPKEQSGFFGFRSSGARSRSPSPQPTVSAVSGKVLGFGSSFFSSASNLISSAVQDESSTMQPISRKASSVSQSSDRSTPPVSHKGSEASKDSPKPPTTPKQEQTNTDVTQTTKTTLDQTKEKTSSSQSPKASPKSLSKACPICKVGLKKEPPNYNTCTECKTTVCNQCGFNPMPYQPEKTEWLCLNCHTKRASGISSVQFSKIPPSPQNKKSLTMSDHPDKTKNLSDKTIHKDQTTAEVKQKDEISAAAAENQVSQQHSALQHSAEKTQKASKVESSSAKDKPPQENSGFFGIGGGRSRSPSPQPAVSAVTGKMLGFGSSFFSSASNIISSAVLDEASTTQSTSRKDSTVSQSYIRSDTPPPSSRKGSRDTQASQGDFQKKQTDTNKSQVVEKKEGKKSEHLNPTESNPEPPKMKESSQVLPKSCPLCKVEIKSYPPNYNTCTDCRNIVCVQCGFNPSPHQKEMKEWLCLNCQMQRTSGPPEPTQTKPVKVPAPASPQENVKTQVSLQNLSPQQGSKGDTSAKPVLHQTSKDKSVTGPSHDKSQSSSPYPASSTVSENIVGFSPTIISTASDIISSAVKDEVSMTPPSSHKSTAVADASVKTSTPPASRKDAVVSEKSLSFKELKSVSQQPGSDEKISELQIIKEQYAEVKKDESLSACPLCKGKIKNNPPNVNTCTSCKMTVCNFCGFNPMPDQTEVSEWLCLSCQMQRAPGPPAKTPSEVNKVPSPASPRKKETAGGPLKNQSPLVNAKEEKPPGVRKTVDKPGESQKSTTNPLTQPSPTKSAPPQKVEPPKEESSLFGFSFSGPPPTQQPVQPTQQPRQETTKVPPAAQKQVAETTDDPHKKPRNATDATIKSAQVVKKEDKSRPPSPQLAASAVSEKVRGFGSFFSSASNLISSAIQDEPSNTPPTSRKSSTISLKNTSTPPPSHKSAAQQQEEKKEKENKLQDQLAKETLKKEAAHLELLKACPLCKADLKEDPPNYNTCTQCKNIVCSLCGFSPVPQENESKKWLCLDCHKQQAPGPPPKHPQQEKPSAAPKQEAETTDNPEKKPKLPIDATIKDAEVAKKEDNLSTAESQKPIAVQSAQRSSSDTPAVPKNAETSKEGTSFFSFSSGSAKSPSPKPDVTAVSEKVRGFGSSFFSSASNLISSTLQDEPPTTPPTSRKGSTISQRSEKDTPTPHSLHKETTKQKEVEKTERKITSDNQSTVSSPFVVKDEHPNKLLKSCPLCKVALTEDPHNYDTCTECKTTVCNLCGFSPMSQKTEVKEWLCLNCQMQRAPGAQPQEQVNKVPPSSSPQQKVKLLAGKPEDKPTQAETMKSISTPAKQQSISPTPKAEPSKKSSFFGFGGARSRSPSPQPAVSGKVLGFGSSLFSSASNLISSAVHDEPATPPTPRKGSVTSHTTVKPTPATTTSQKQSLEPEKHLIKENKTQPTEENPTDAKKQEDKLNEKQVEITKATDESSKVEETAKNQNVACPLCKIPLNVGTNEAPNFNTCTECKTTVCNLCGFNLISYQTEVSEWLCLTCQTQRALKGIELQEPQAKLDIEPTSTLSPSKIKPKTDTEIHKIQAPNEDADQNVASNLTPNENISNAASAQVKDVANDMVVKEAQEKETVAEVVAPTKDMVSIKAVVINEDHKSGVPQKPEIDQETTGKTTDSKSEINNQVQSKSSTPEQKISKQESGLFGFGFSSTKSQSIPSKPSNTGNTEKLFGFGGLTEAPSPQSSSVSGKVLGFGSSIFSSASNLISSAVHDEPSTTPQSSRKGSTVSQASIKSATPPSSRKSSAVSQTSLKTPPTTRKGSAASQSSFKDSSDGDVNPSDLKKQTVEEKLKVKVDGTSSEPAKPPDSQKPIEKTPVEKSEVKLCASLQPTANLDQSICPICKVQLNMASEDLPNFNSCTECNSIVCSQCGFDPMPNQTKVKHWLCMNCQKQRAERGIELTKDSMINPHPTFPKKNQSPTLESKLVETSTVHVDGKTASDLEVAKKDLQNPSSNENVPPPKKELPQQKAQIENEEKSQIKPSESPARSTLPLQPEIPKQQSSFFGFGISTGKSQPTSSKSSESTTGKRFGFSGLTETARSRSPSPQSMTNAPGKFLGFGSTIFSSASNLISSALQDESSPPVSRKGSTVSQSSTPPTSRKGSIISTGEHRAPISKKLDDKPVAKKTEDPNVTETRSSLSEKQEAMQVKGLPKSPSIACQLTCPLCKMDLNVGSEEPSNYKTCTECKDMVCNLCGFNPMPHLAEGEWLCLKCQTQRALSGKLGDMGDLPRPLPTSGAESAVLPTAQTIKGSQVVQGSETPVPVVLKPASKEQIVVSKVHPVESIAAPPASVQSTESTANKAADKTDELKCPSQELTVKEENLTLDEPLQIAEIPPSKAVVKTHDSKKDLAFPDKVIQNEETIIQLNIAPTTPSEHESTVLSGSLDNPDNLKVNDKKDPQGHNVFPVLPESYSSSDEELKEIQKASESLLKETEADLALIKETVCTKHFSGEEEFIQTHRKQTSADKDLQPAYHQSYIKKDEVSDAGTESIDQEAERIIKQLNVAEESADSYYLSQDQEDQLMANPLKTFLLDDNKKEETTDLNSTGAISVQQNVTIGQISEEESLAEDMSKDGGSSSVHASHITSGTTSPTSLSSLGEESDSSLGHKKESLEGKQHRKVKHRQGQLLQTVAGSSEEDEILEKGDQHTEQEMQRETDQRQFKKAFKKSNKEKDKLLDHPSNNHSPIEGISPTDEVLQFSEIQTYETFSYSNISPSTESEQETVPSQEMPPVNVMLDVEEKPLKSADEAYEEMMQKAQKIKAMTKKITPPDIEPLYGGMLIEDYVYESLVEEPALAIGVDHNITLDEYLTNVSVPETERKLRTPEEAYKEMQKNRELLLKDQTFEQLKELNKSAPYSNTTVNVLTDSCFVNMSESYEFTKQQDENWQWYAETANDELLNRDKEVMTPETSPTQSTPLSPVSPLSSSEPLDDSAEVIQIPLSGEEDSDKDEFAAEPIECAMMPFKADSTSAQDQPAKNVLYPIPDLKITQCSSGEEEAEDEESITQEYEIVMLNGISQGDDRLEEVSEFKDSLIEAQSVESEPTSVVSEVPPSSTKSATEHESLVSPLDSQASPLSPQDLTAFASSLGDQIAVQTSDPPKTYVAESSTRMNHGFDSAHVIISMAELTHQDVVQPTPFSEIAFEEVVSTSQVAESTEQTTNVSTILPSMSVTKFFTPKPTAVPSTQNVVVSESSVTPEAILPSMPLNVSISKPSLALKPSFTPKPTTDAVIVTIQDGVSQPDSVLQTVDSKIILEPTNLVYYSTLMSTSTVTSVSSHEQIIASNSGHTMSVTSNSFVPHVVFSTSECPIQVPSFFDPRYTGREHTSPAIVSEPVTVIVEMPDLMSLHSSYPIHSIGTISTLAHTPALTYTSAIDKGPISAPSAVSTYSSIDSLSPVQSVSVAQCVSSSSVEQSYICSSMSEPTKPNFLGNSFIQRSQISPPILASDTTVLTPAIKTPISYVDEDKLLVETKDAHKLPVEVSQTNQYVEHSTTNIFPTISTTVTFVTQASLPTQSTVEDTKPNNFQPAVDVSRIATPTLQTAQGTAIIVPSVEKETKDLISNTMAASIQQVSGPHVVVSISPVICSETSTCGGPKATLPSDLTFVSAETVPQVTTISRERADKPVIEFPPPPAASPPALLSDSSPSTPFNQQSLVSTNTEPLKSIASQAPGAAVKQVTTTIHKSPPPVPPKPFCVPSGLVFSHKTRESVKPSVIAESAVVHAATLPRTREPPKALPLSLTAPTDIKHSISSPKSPLSPRFAKTLETYVVITLPSEPGSPVEGVTTQAPLARSFSSPKHHGTSIVSTIFTSPVVSAPVTLISKHEVATTPKMISAPVLTSQYISGKTGDSVADVTSTMILTTVAPASNTVSVPNYAAPNTAYESQIKTGVLPIKMYEEKTIYSSSPMTTIYTAPTVFSIPTVTSPVLTKIPDMTIDPKINTVPTGILATGSVPVPHSVATSHAFQSQIETVLQPIKRETCDEKAIYSVPPVTATIYPAPTVVTMPTVALTVVTEIPDMSIEPKINTPSAVFSEPASSPAFVPQIETDTVEQVKNEILGDKSIYSASSVYPSAATSPDTLLAVTVVAEIPSMSIEQNTNKVSTVIPSVDVCASHISSPQTNGHPVAPISLLKQEIPVKVMPTAFTEGFTPLSSREPLISHGTMQGLERQSFQTVYPAPKIMNKLPLTTENQGIQMLEMEEQPKSTKSPSFDQIKQHQVFLESQQMTPSVSTSTYIPTTPLTFANFKQSVESQEKGSEKVLSSMSQLYSTHASTEQHQFALPNLLAQVVKTEVQRTTTVSVVQERIPFQPILDTCKQATLKPSEKTHCSDNVIDLTTLKGSVSMTDNGIDLTAPDSNLQSFLTDSINRQITTVQPEIVNLSAEITPATTLSVVTDSITVVACTATITYNSNITVDTHPSVQSVTSIPLPLKTYKQFQPLAQIVYRPVNSIPYQTTSTEIPFNLSFGPADTTAPSSLPVIMTPIICTPSSELKHNEPSAGGAIDLTMSKPKKTMLTVTCSTGMVTSVVEDDMEPVDLTAGRQTVCCDMLYRLPFTGSCRTQPPLTTTDKQGGVSNYGQHHATILEDLSKIKPFKQTDPLNKNGLVSPNDAPDGAIDLTSAKLSRDEALDYSKKGTMQFSAISTTHSSQRLSSENNTVQRSSNGVVYTPFAPPISSTFAITTQPGSIFSTTLNSLTTATKPFSTQIQTIPYNQMNSTECNQSIFLGSDPSKDILPSAIATLLPSISAFPELYSDGTLEVIAASLDALVSPSFPTFDDSKSQQYQAEHEFLQLEKLKQLCLAEELEWERQEIQRYREQEQFIVQKELEELQSIKQQLLMQQEEERKAHLIIQQETFAQQQLQLEQIQLLQQQLQQQLQEQKIYPYGFDGISQTSSSGVVLDSRYCKGDNGQYWPVKDDNILSKVPVSAPTQDCHSSPSGDLLQHSLKIPKSDDDLKETGEKKQDPEKQPAITKQNVGLSSKKISSNCVQTEEEEGFERPYPGKRRRSRKSVDSCVQTDDEDQDEWDVPVRNRRRSRSSKYSEGEKIKCSKVSSIAIQTVAEISVQTDHSGTLKKSPFRAQVDTTFDLHREVEMESDSDLTSDKDKTHSAPVEVGVNAHLKADGISITSVPKSPKVLYSPVSPVSPGKGTQKMLTAEPPRQLSSPRSLRASQRSLSDPKSLSPTPDDRIIYQYSDICSTKVSQSSTPVGSHKKIKRTLPHPPPEEGTIGSLGYSTGSTRRRICRNTTMARAKILQDIDKELDLVERESSKLRKKQAELDEEEKEIDAKLRYLEMGINRRKEVLLKEREKRERAYLQGVAEERDYMSDSEVSNNRDTRSNSHGRERPRTAPQSEFNQFIPPQTEADSHYAQLAYTHYQYASQSESPSHYSQQTLYQQPSLYQQHVSPYQTQSIYSSVPSLSQQSQQTGYDHASQLLLMQQKTRQTTLSDLEPKITTNYEVIRNQPLLIVPTSTESAYGVSHLASKYNNLDLRIGLEERGSMASSPMSSISAESFYADIDHHNVRNYVMIDDIGELTKGSRGLASSFNVPDKDISKSDRLLRVADVRRTADVSDFIGPLQATTRLHSYGKPEEDSMEEPYELKLLKQQIKQEFRRGTDGLDQLAGLPQYLHTESFRHFPKSEKYSIGRLTLEKQAAKQLSASVLYQKQIKNKRTLIDPKITKFSPIQESRDLEPDYSSFLAPTGSTMGGLSNRVRLLQDEITFGLRKNIAEQQKYLGSTLTTNLAQSLNLGHSVNLGPNLRSLPDDGTYPSGTRSRPSSRPSSVYGLDLSIKRDLSSSSLRLKSEGEGMDSQFGIARVKPTSLPISQSRGRIPIVAQNSEEESPLSPVGQPMGMARASAGPLPPISADSRDQFGSSHSLPEVQQHMREESRTRGYDRDIAFIMDDLQGAMSDSEAYHLQHEETDWFDKPREGHGGLKPGQDKRQVKVMHYPFPHTRIKLQRDPKDYSVSGGGFGIRIVGGKEIPGTNGEIGAYIANLAPAGTAELSGKVIEGMQVLEWNGIPLIGKTYEEVQSIVGQQSGEVEICLRLDLNMCSDSESPKFLELQSQLKVAEHQRSPGVDPKQLAAELQKVSQQQAPSSSVLTVLEKAGHLHSATASTASSGVPSPGQPGSPSVSKKRHNKTGDGVKPQPHPITGEIQLQINYDKNMGNLIVHVLQARNLAPRDNNGYSDPFVKVYLLPGRGAENKRRTKYVQKTQNPEWNQTVIYKNIHLEQLKRKTLEVTVWDYAKYSSNDFLGEVLIDLSNTAQLDNMPRWHPLKEQSESIHHGKGQPPNGGGGGSGGQGGQGSHGGQRGPGGSGGPGGTEGQPSNEQSPKTSVIKSRSHGIFPDPAKDTQVPTIEKSHSSPGSSKSSSESHLRSHGPSRSQSKSSVTQAHLEDAGNAIAAAEAAVQQARLQPNRVGNILNDGDGYTLDSEDGTGTNTVDSAIFQVPQLGEITDFFFFFLKEGYNLICNQFDHFIKRRFLSKGFRGLLITLVCIQGYISTCKNHMIGEIKVALKKEMKTEGEQLVLEILQCRNITYKFKSPDHLPDLYVKLYVVNVATQKRIIKKKTRVCRHDREPSFNETFRFSLNPAGHSIQLFLVSNGGKFVKKTLIGEAYIWLDKVDMRKRAVSWHKLVASSPHTQP</sequence>
<comment type="subcellular location">
    <subcellularLocation>
        <location evidence="9">Presynaptic active zone</location>
    </subcellularLocation>
</comment>
<feature type="compositionally biased region" description="Polar residues" evidence="13">
    <location>
        <begin position="2731"/>
        <end position="2741"/>
    </location>
</feature>
<dbReference type="SUPFAM" id="SSF49562">
    <property type="entry name" value="C2 domain (Calcium/lipid-binding domain, CaLB)"/>
    <property type="match status" value="2"/>
</dbReference>
<feature type="compositionally biased region" description="Low complexity" evidence="13">
    <location>
        <begin position="2168"/>
        <end position="2186"/>
    </location>
</feature>
<dbReference type="GO" id="GO:0098982">
    <property type="term" value="C:GABA-ergic synapse"/>
    <property type="evidence" value="ECO:0007669"/>
    <property type="project" value="TreeGrafter"/>
</dbReference>
<feature type="compositionally biased region" description="Polar residues" evidence="13">
    <location>
        <begin position="2193"/>
        <end position="2209"/>
    </location>
</feature>
<feature type="compositionally biased region" description="Basic and acidic residues" evidence="13">
    <location>
        <begin position="2092"/>
        <end position="2107"/>
    </location>
</feature>
<keyword evidence="5" id="KW-0106">Calcium</keyword>
<dbReference type="SMART" id="SM00228">
    <property type="entry name" value="PDZ"/>
    <property type="match status" value="1"/>
</dbReference>
<evidence type="ECO:0000256" key="7">
    <source>
        <dbReference type="ARBA" id="ARBA00023273"/>
    </source>
</evidence>
<dbReference type="InterPro" id="IPR035892">
    <property type="entry name" value="C2_domain_sf"/>
</dbReference>
<feature type="compositionally biased region" description="Basic and acidic residues" evidence="13">
    <location>
        <begin position="2798"/>
        <end position="2817"/>
    </location>
</feature>
<dbReference type="InterPro" id="IPR001565">
    <property type="entry name" value="Synaptotagmin"/>
</dbReference>
<feature type="compositionally biased region" description="Polar residues" evidence="13">
    <location>
        <begin position="2138"/>
        <end position="2150"/>
    </location>
</feature>
<feature type="compositionally biased region" description="Polar residues" evidence="13">
    <location>
        <begin position="374"/>
        <end position="384"/>
    </location>
</feature>
<dbReference type="SMART" id="SM00239">
    <property type="entry name" value="C2"/>
    <property type="match status" value="2"/>
</dbReference>
<dbReference type="GO" id="GO:0098882">
    <property type="term" value="F:structural constituent of presynaptic active zone"/>
    <property type="evidence" value="ECO:0007669"/>
    <property type="project" value="TreeGrafter"/>
</dbReference>
<feature type="compositionally biased region" description="Basic and acidic residues" evidence="13">
    <location>
        <begin position="1168"/>
        <end position="1192"/>
    </location>
</feature>
<feature type="region of interest" description="Disordered" evidence="13">
    <location>
        <begin position="1020"/>
        <end position="1074"/>
    </location>
</feature>
<feature type="compositionally biased region" description="Polar residues" evidence="13">
    <location>
        <begin position="59"/>
        <end position="74"/>
    </location>
</feature>
<keyword evidence="17" id="KW-1185">Reference proteome</keyword>
<feature type="region of interest" description="Disordered" evidence="13">
    <location>
        <begin position="174"/>
        <end position="259"/>
    </location>
</feature>
<evidence type="ECO:0000256" key="2">
    <source>
        <dbReference type="ARBA" id="ARBA00022737"/>
    </source>
</evidence>
<keyword evidence="6" id="KW-0770">Synapse</keyword>
<evidence type="ECO:0000256" key="8">
    <source>
        <dbReference type="ARBA" id="ARBA00023302"/>
    </source>
</evidence>
<feature type="compositionally biased region" description="Basic and acidic residues" evidence="13">
    <location>
        <begin position="872"/>
        <end position="889"/>
    </location>
</feature>
<dbReference type="Pfam" id="PF00168">
    <property type="entry name" value="C2"/>
    <property type="match status" value="2"/>
</dbReference>
<evidence type="ECO:0000256" key="11">
    <source>
        <dbReference type="ARBA" id="ARBA00083569"/>
    </source>
</evidence>
<feature type="compositionally biased region" description="Polar residues" evidence="13">
    <location>
        <begin position="1875"/>
        <end position="1919"/>
    </location>
</feature>
<dbReference type="SUPFAM" id="SSF57903">
    <property type="entry name" value="FYVE/PHD zinc finger"/>
    <property type="match status" value="8"/>
</dbReference>
<feature type="region of interest" description="Disordered" evidence="13">
    <location>
        <begin position="6013"/>
        <end position="6036"/>
    </location>
</feature>
<keyword evidence="3" id="KW-0863">Zinc-finger</keyword>
<feature type="coiled-coil region" evidence="12">
    <location>
        <begin position="5400"/>
        <end position="5437"/>
    </location>
</feature>
<evidence type="ECO:0000259" key="14">
    <source>
        <dbReference type="PROSITE" id="PS50004"/>
    </source>
</evidence>
<dbReference type="PANTHER" id="PTHR14113">
    <property type="entry name" value="PICCOLO/BASSOON"/>
    <property type="match status" value="1"/>
</dbReference>
<feature type="compositionally biased region" description="Polar residues" evidence="13">
    <location>
        <begin position="1205"/>
        <end position="1214"/>
    </location>
</feature>
<dbReference type="FunFam" id="2.60.40.150:FF:000137">
    <property type="entry name" value="Piccolo presynaptic cytomatrix protein"/>
    <property type="match status" value="1"/>
</dbReference>
<feature type="compositionally biased region" description="Basic and acidic residues" evidence="13">
    <location>
        <begin position="1539"/>
        <end position="1550"/>
    </location>
</feature>
<feature type="region of interest" description="Disordered" evidence="13">
    <location>
        <begin position="3192"/>
        <end position="3229"/>
    </location>
</feature>
<dbReference type="InterPro" id="IPR052098">
    <property type="entry name" value="Presynaptic_Scaffold_Bsn/Pclo"/>
</dbReference>
<evidence type="ECO:0000256" key="6">
    <source>
        <dbReference type="ARBA" id="ARBA00023018"/>
    </source>
</evidence>
<feature type="region of interest" description="Disordered" evidence="13">
    <location>
        <begin position="1757"/>
        <end position="1852"/>
    </location>
</feature>
<keyword evidence="1" id="KW-0479">Metal-binding</keyword>
<feature type="region of interest" description="Disordered" evidence="13">
    <location>
        <begin position="28"/>
        <end position="153"/>
    </location>
</feature>
<evidence type="ECO:0000256" key="13">
    <source>
        <dbReference type="SAM" id="MobiDB-lite"/>
    </source>
</evidence>
<evidence type="ECO:0000256" key="10">
    <source>
        <dbReference type="ARBA" id="ARBA00070121"/>
    </source>
</evidence>
<feature type="compositionally biased region" description="Low complexity" evidence="13">
    <location>
        <begin position="94"/>
        <end position="104"/>
    </location>
</feature>
<dbReference type="CDD" id="cd15751">
    <property type="entry name" value="FYVE_BSN_PCLO"/>
    <property type="match status" value="1"/>
</dbReference>
<feature type="region of interest" description="Disordered" evidence="13">
    <location>
        <begin position="832"/>
        <end position="1001"/>
    </location>
</feature>
<protein>
    <recommendedName>
        <fullName evidence="10">Protein piccolo</fullName>
    </recommendedName>
    <alternativeName>
        <fullName evidence="11">Aczonin</fullName>
    </alternativeName>
</protein>
<dbReference type="Proteomes" id="UP001205998">
    <property type="component" value="Unassembled WGS sequence"/>
</dbReference>
<evidence type="ECO:0000256" key="12">
    <source>
        <dbReference type="SAM" id="Coils"/>
    </source>
</evidence>
<feature type="region of interest" description="Disordered" evidence="13">
    <location>
        <begin position="2722"/>
        <end position="2847"/>
    </location>
</feature>
<dbReference type="CDD" id="cd06714">
    <property type="entry name" value="PDZ_RIM-like"/>
    <property type="match status" value="1"/>
</dbReference>
<keyword evidence="2" id="KW-0677">Repeat</keyword>
<dbReference type="InterPro" id="IPR013083">
    <property type="entry name" value="Znf_RING/FYVE/PHD"/>
</dbReference>
<feature type="region of interest" description="Disordered" evidence="13">
    <location>
        <begin position="5277"/>
        <end position="5333"/>
    </location>
</feature>
<dbReference type="GO" id="GO:0005544">
    <property type="term" value="F:calcium-dependent phospholipid binding"/>
    <property type="evidence" value="ECO:0007669"/>
    <property type="project" value="UniProtKB-KW"/>
</dbReference>
<dbReference type="InterPro" id="IPR008899">
    <property type="entry name" value="Znf_piccolo"/>
</dbReference>
<dbReference type="GO" id="GO:0016020">
    <property type="term" value="C:membrane"/>
    <property type="evidence" value="ECO:0007669"/>
    <property type="project" value="InterPro"/>
</dbReference>
<feature type="compositionally biased region" description="Low complexity" evidence="13">
    <location>
        <begin position="2742"/>
        <end position="2755"/>
    </location>
</feature>
<feature type="compositionally biased region" description="Polar residues" evidence="13">
    <location>
        <begin position="2073"/>
        <end position="2090"/>
    </location>
</feature>
<dbReference type="InterPro" id="IPR001478">
    <property type="entry name" value="PDZ"/>
</dbReference>
<evidence type="ECO:0000259" key="15">
    <source>
        <dbReference type="PROSITE" id="PS50106"/>
    </source>
</evidence>
<feature type="compositionally biased region" description="Basic and acidic residues" evidence="13">
    <location>
        <begin position="500"/>
        <end position="525"/>
    </location>
</feature>
<dbReference type="GO" id="GO:0008270">
    <property type="term" value="F:zinc ion binding"/>
    <property type="evidence" value="ECO:0007669"/>
    <property type="project" value="UniProtKB-KW"/>
</dbReference>
<dbReference type="InterPro" id="IPR011011">
    <property type="entry name" value="Znf_FYVE_PHD"/>
</dbReference>
<dbReference type="PANTHER" id="PTHR14113:SF6">
    <property type="entry name" value="PROTEIN PICCOLO"/>
    <property type="match status" value="1"/>
</dbReference>
<feature type="region of interest" description="Disordered" evidence="13">
    <location>
        <begin position="599"/>
        <end position="677"/>
    </location>
</feature>
<dbReference type="PROSITE" id="PS50106">
    <property type="entry name" value="PDZ"/>
    <property type="match status" value="1"/>
</dbReference>
<feature type="compositionally biased region" description="Basic and acidic residues" evidence="13">
    <location>
        <begin position="2825"/>
        <end position="2834"/>
    </location>
</feature>
<organism evidence="16 17">
    <name type="scientific">Silurus asotus</name>
    <name type="common">Amur catfish</name>
    <name type="synonym">Parasilurus asotus</name>
    <dbReference type="NCBI Taxonomy" id="30991"/>
    <lineage>
        <taxon>Eukaryota</taxon>
        <taxon>Metazoa</taxon>
        <taxon>Chordata</taxon>
        <taxon>Craniata</taxon>
        <taxon>Vertebrata</taxon>
        <taxon>Euteleostomi</taxon>
        <taxon>Actinopterygii</taxon>
        <taxon>Neopterygii</taxon>
        <taxon>Teleostei</taxon>
        <taxon>Ostariophysi</taxon>
        <taxon>Siluriformes</taxon>
        <taxon>Siluridae</taxon>
        <taxon>Silurus</taxon>
    </lineage>
</organism>
<feature type="coiled-coil region" evidence="12">
    <location>
        <begin position="4970"/>
        <end position="5026"/>
    </location>
</feature>
<feature type="compositionally biased region" description="Basic and acidic residues" evidence="13">
    <location>
        <begin position="5478"/>
        <end position="5493"/>
    </location>
</feature>
<feature type="region of interest" description="Disordered" evidence="13">
    <location>
        <begin position="3777"/>
        <end position="3806"/>
    </location>
</feature>
<feature type="region of interest" description="Disordered" evidence="13">
    <location>
        <begin position="5347"/>
        <end position="5379"/>
    </location>
</feature>
<feature type="compositionally biased region" description="Low complexity" evidence="13">
    <location>
        <begin position="126"/>
        <end position="143"/>
    </location>
</feature>
<feature type="compositionally biased region" description="Polar residues" evidence="13">
    <location>
        <begin position="890"/>
        <end position="907"/>
    </location>
</feature>
<feature type="compositionally biased region" description="Low complexity" evidence="13">
    <location>
        <begin position="1920"/>
        <end position="1929"/>
    </location>
</feature>
<dbReference type="GO" id="GO:0048788">
    <property type="term" value="C:cytoskeleton of presynaptic active zone"/>
    <property type="evidence" value="ECO:0007669"/>
    <property type="project" value="TreeGrafter"/>
</dbReference>
<feature type="region of interest" description="Disordered" evidence="13">
    <location>
        <begin position="5469"/>
        <end position="5501"/>
    </location>
</feature>
<feature type="compositionally biased region" description="Low complexity" evidence="13">
    <location>
        <begin position="3193"/>
        <end position="3210"/>
    </location>
</feature>
<dbReference type="Gene3D" id="3.30.40.10">
    <property type="entry name" value="Zinc/RING finger domain, C3HC4 (zinc finger)"/>
    <property type="match status" value="8"/>
</dbReference>
<feature type="compositionally biased region" description="Polar residues" evidence="13">
    <location>
        <begin position="5307"/>
        <end position="5329"/>
    </location>
</feature>
<feature type="compositionally biased region" description="Low complexity" evidence="13">
    <location>
        <begin position="246"/>
        <end position="259"/>
    </location>
</feature>
<feature type="compositionally biased region" description="Basic and acidic residues" evidence="13">
    <location>
        <begin position="339"/>
        <end position="367"/>
    </location>
</feature>
<feature type="compositionally biased region" description="Low complexity" evidence="13">
    <location>
        <begin position="3789"/>
        <end position="3801"/>
    </location>
</feature>
<feature type="region of interest" description="Disordered" evidence="13">
    <location>
        <begin position="458"/>
        <end position="541"/>
    </location>
</feature>
<keyword evidence="8" id="KW-0111">Calcium/phospholipid-binding</keyword>
<feature type="compositionally biased region" description="Polar residues" evidence="13">
    <location>
        <begin position="619"/>
        <end position="641"/>
    </location>
</feature>
<comment type="caution">
    <text evidence="16">The sequence shown here is derived from an EMBL/GenBank/DDBJ whole genome shotgun (WGS) entry which is preliminary data.</text>
</comment>
<feature type="region of interest" description="Disordered" evidence="13">
    <location>
        <begin position="320"/>
        <end position="431"/>
    </location>
</feature>
<feature type="region of interest" description="Disordered" evidence="13">
    <location>
        <begin position="1270"/>
        <end position="1334"/>
    </location>
</feature>
<feature type="compositionally biased region" description="Low complexity" evidence="13">
    <location>
        <begin position="6507"/>
        <end position="6517"/>
    </location>
</feature>
<feature type="compositionally biased region" description="Low complexity" evidence="13">
    <location>
        <begin position="5914"/>
        <end position="5931"/>
    </location>
</feature>
<feature type="compositionally biased region" description="Basic and acidic residues" evidence="13">
    <location>
        <begin position="206"/>
        <end position="215"/>
    </location>
</feature>
<feature type="compositionally biased region" description="Basic and acidic residues" evidence="13">
    <location>
        <begin position="1058"/>
        <end position="1074"/>
    </location>
</feature>